<dbReference type="RefSeq" id="WP_090698194.1">
    <property type="nucleotide sequence ID" value="NZ_FOSP01000007.1"/>
</dbReference>
<organism evidence="2 3">
    <name type="scientific">Nitrosomonas aestuarii</name>
    <dbReference type="NCBI Taxonomy" id="52441"/>
    <lineage>
        <taxon>Bacteria</taxon>
        <taxon>Pseudomonadati</taxon>
        <taxon>Pseudomonadota</taxon>
        <taxon>Betaproteobacteria</taxon>
        <taxon>Nitrosomonadales</taxon>
        <taxon>Nitrosomonadaceae</taxon>
        <taxon>Nitrosomonas</taxon>
    </lineage>
</organism>
<reference evidence="3" key="1">
    <citation type="submission" date="2016-10" db="EMBL/GenBank/DDBJ databases">
        <authorList>
            <person name="Varghese N."/>
            <person name="Submissions S."/>
        </authorList>
    </citation>
    <scope>NUCLEOTIDE SEQUENCE [LARGE SCALE GENOMIC DNA]</scope>
    <source>
        <strain evidence="3">Nm69</strain>
    </source>
</reference>
<dbReference type="STRING" id="52441.SAMN05216302_100779"/>
<dbReference type="Proteomes" id="UP000199533">
    <property type="component" value="Unassembled WGS sequence"/>
</dbReference>
<evidence type="ECO:0008006" key="4">
    <source>
        <dbReference type="Google" id="ProtNLM"/>
    </source>
</evidence>
<evidence type="ECO:0000313" key="2">
    <source>
        <dbReference type="EMBL" id="SFK47917.1"/>
    </source>
</evidence>
<dbReference type="OrthoDB" id="9790341at2"/>
<evidence type="ECO:0000313" key="3">
    <source>
        <dbReference type="Proteomes" id="UP000199533"/>
    </source>
</evidence>
<keyword evidence="1" id="KW-0812">Transmembrane</keyword>
<feature type="transmembrane region" description="Helical" evidence="1">
    <location>
        <begin position="42"/>
        <end position="62"/>
    </location>
</feature>
<feature type="transmembrane region" description="Helical" evidence="1">
    <location>
        <begin position="16"/>
        <end position="36"/>
    </location>
</feature>
<proteinExistence type="predicted"/>
<accession>A0A1I3ZVG0</accession>
<keyword evidence="1" id="KW-0472">Membrane</keyword>
<keyword evidence="3" id="KW-1185">Reference proteome</keyword>
<gene>
    <name evidence="2" type="ORF">SAMN05216302_100779</name>
</gene>
<dbReference type="AlphaFoldDB" id="A0A1I3ZVG0"/>
<feature type="transmembrane region" description="Helical" evidence="1">
    <location>
        <begin position="83"/>
        <end position="103"/>
    </location>
</feature>
<dbReference type="EMBL" id="FOSP01000007">
    <property type="protein sequence ID" value="SFK47917.1"/>
    <property type="molecule type" value="Genomic_DNA"/>
</dbReference>
<name>A0A1I3ZVG0_9PROT</name>
<keyword evidence="1" id="KW-1133">Transmembrane helix</keyword>
<sequence length="134" mass="15477">MSLINHQITPAELRKFGFVTAGMLVLFFGLLIPWIWGFAWPTWPLIAAAILTTTALIAPASLRPVYKIWMRFAEMLGWINTRIILGLIFFLLFLPVGLIMRIFNDPMRRKLDQTVGTYRVPSKSPKHENMEKLF</sequence>
<dbReference type="Pfam" id="PF19588">
    <property type="entry name" value="SxtJ"/>
    <property type="match status" value="1"/>
</dbReference>
<dbReference type="InterPro" id="IPR045781">
    <property type="entry name" value="SxtJ"/>
</dbReference>
<protein>
    <recommendedName>
        <fullName evidence="4">SxtJ</fullName>
    </recommendedName>
</protein>
<evidence type="ECO:0000256" key="1">
    <source>
        <dbReference type="SAM" id="Phobius"/>
    </source>
</evidence>